<dbReference type="SUPFAM" id="SSF54637">
    <property type="entry name" value="Thioesterase/thiol ester dehydrase-isomerase"/>
    <property type="match status" value="2"/>
</dbReference>
<evidence type="ECO:0000256" key="1">
    <source>
        <dbReference type="ARBA" id="ARBA00006500"/>
    </source>
</evidence>
<keyword evidence="2" id="KW-0444">Lipid biosynthesis</keyword>
<feature type="domain" description="Acyl-ACP thioesterase N-terminal hotdog" evidence="8">
    <location>
        <begin position="8"/>
        <end position="128"/>
    </location>
</feature>
<keyword evidence="5" id="KW-0809">Transit peptide</keyword>
<evidence type="ECO:0000256" key="6">
    <source>
        <dbReference type="ARBA" id="ARBA00023098"/>
    </source>
</evidence>
<evidence type="ECO:0000313" key="11">
    <source>
        <dbReference type="Proteomes" id="UP000823935"/>
    </source>
</evidence>
<dbReference type="PANTHER" id="PTHR31727">
    <property type="entry name" value="OLEOYL-ACYL CARRIER PROTEIN THIOESTERASE 1, CHLOROPLASTIC"/>
    <property type="match status" value="1"/>
</dbReference>
<proteinExistence type="inferred from homology"/>
<comment type="caution">
    <text evidence="10">The sequence shown here is derived from an EMBL/GenBank/DDBJ whole genome shotgun (WGS) entry which is preliminary data.</text>
</comment>
<accession>A0A9D1EQG5</accession>
<dbReference type="CDD" id="cd00586">
    <property type="entry name" value="4HBT"/>
    <property type="match status" value="1"/>
</dbReference>
<sequence>MIYGFDSRIRYSEVNRRQELTVGAMINYFQDCSLFHSEKIGLGIENLAGKKRAWVLSSWMLQIQKRPVFGQKVRIETWPYDFRGLFGYRNFIMKDEQGECLVRANTLWVYLNTENGRPVRIDEEEKAGYTLESPLDMGEPVRKLSFPENARECPKQYVMLHQLDTNGHVNNGQYVQMAQDWLPADFTASGLRAEYKMQAKAGDEIIPWVAEQEDCWSVALCTPAKKIYAVIEFIKKGK</sequence>
<dbReference type="InterPro" id="IPR029069">
    <property type="entry name" value="HotDog_dom_sf"/>
</dbReference>
<evidence type="ECO:0000259" key="9">
    <source>
        <dbReference type="Pfam" id="PF20791"/>
    </source>
</evidence>
<evidence type="ECO:0000256" key="5">
    <source>
        <dbReference type="ARBA" id="ARBA00022946"/>
    </source>
</evidence>
<keyword evidence="7" id="KW-0275">Fatty acid biosynthesis</keyword>
<comment type="similarity">
    <text evidence="1">Belongs to the acyl-ACP thioesterase family.</text>
</comment>
<dbReference type="Gene3D" id="3.10.129.10">
    <property type="entry name" value="Hotdog Thioesterase"/>
    <property type="match status" value="2"/>
</dbReference>
<keyword evidence="4" id="KW-0276">Fatty acid metabolism</keyword>
<dbReference type="AlphaFoldDB" id="A0A9D1EQG5"/>
<evidence type="ECO:0000256" key="2">
    <source>
        <dbReference type="ARBA" id="ARBA00022516"/>
    </source>
</evidence>
<dbReference type="GO" id="GO:0016297">
    <property type="term" value="F:fatty acyl-[ACP] hydrolase activity"/>
    <property type="evidence" value="ECO:0007669"/>
    <property type="project" value="InterPro"/>
</dbReference>
<reference evidence="10" key="1">
    <citation type="submission" date="2020-10" db="EMBL/GenBank/DDBJ databases">
        <authorList>
            <person name="Gilroy R."/>
        </authorList>
    </citation>
    <scope>NUCLEOTIDE SEQUENCE</scope>
    <source>
        <strain evidence="10">CHK190-19873</strain>
    </source>
</reference>
<evidence type="ECO:0000256" key="4">
    <source>
        <dbReference type="ARBA" id="ARBA00022832"/>
    </source>
</evidence>
<dbReference type="InterPro" id="IPR045023">
    <property type="entry name" value="FATA/B"/>
</dbReference>
<dbReference type="Pfam" id="PF20791">
    <property type="entry name" value="Acyl-ACP_TE_C"/>
    <property type="match status" value="1"/>
</dbReference>
<keyword evidence="3" id="KW-0378">Hydrolase</keyword>
<dbReference type="PANTHER" id="PTHR31727:SF6">
    <property type="entry name" value="OLEOYL-ACYL CARRIER PROTEIN THIOESTERASE 1, CHLOROPLASTIC"/>
    <property type="match status" value="1"/>
</dbReference>
<dbReference type="EMBL" id="DVIQ01000007">
    <property type="protein sequence ID" value="HIS30172.1"/>
    <property type="molecule type" value="Genomic_DNA"/>
</dbReference>
<gene>
    <name evidence="10" type="ORF">IAB44_01265</name>
</gene>
<dbReference type="Proteomes" id="UP000823935">
    <property type="component" value="Unassembled WGS sequence"/>
</dbReference>
<evidence type="ECO:0000256" key="3">
    <source>
        <dbReference type="ARBA" id="ARBA00022801"/>
    </source>
</evidence>
<feature type="domain" description="Acyl-ACP thioesterase-like C-terminal" evidence="9">
    <location>
        <begin position="158"/>
        <end position="188"/>
    </location>
</feature>
<protein>
    <submittedName>
        <fullName evidence="10">Acyl-[acyl-carrier-protein] thioesterase</fullName>
    </submittedName>
</protein>
<keyword evidence="6" id="KW-0443">Lipid metabolism</keyword>
<dbReference type="Pfam" id="PF01643">
    <property type="entry name" value="Acyl-ACP_TE"/>
    <property type="match status" value="1"/>
</dbReference>
<dbReference type="GO" id="GO:0000036">
    <property type="term" value="F:acyl carrier activity"/>
    <property type="evidence" value="ECO:0007669"/>
    <property type="project" value="TreeGrafter"/>
</dbReference>
<evidence type="ECO:0000259" key="8">
    <source>
        <dbReference type="Pfam" id="PF01643"/>
    </source>
</evidence>
<evidence type="ECO:0000256" key="7">
    <source>
        <dbReference type="ARBA" id="ARBA00023160"/>
    </source>
</evidence>
<reference evidence="10" key="2">
    <citation type="journal article" date="2021" name="PeerJ">
        <title>Extensive microbial diversity within the chicken gut microbiome revealed by metagenomics and culture.</title>
        <authorList>
            <person name="Gilroy R."/>
            <person name="Ravi A."/>
            <person name="Getino M."/>
            <person name="Pursley I."/>
            <person name="Horton D.L."/>
            <person name="Alikhan N.F."/>
            <person name="Baker D."/>
            <person name="Gharbi K."/>
            <person name="Hall N."/>
            <person name="Watson M."/>
            <person name="Adriaenssens E.M."/>
            <person name="Foster-Nyarko E."/>
            <person name="Jarju S."/>
            <person name="Secka A."/>
            <person name="Antonio M."/>
            <person name="Oren A."/>
            <person name="Chaudhuri R.R."/>
            <person name="La Ragione R."/>
            <person name="Hildebrand F."/>
            <person name="Pallen M.J."/>
        </authorList>
    </citation>
    <scope>NUCLEOTIDE SEQUENCE</scope>
    <source>
        <strain evidence="10">CHK190-19873</strain>
    </source>
</reference>
<organism evidence="10 11">
    <name type="scientific">Candidatus Limivivens intestinipullorum</name>
    <dbReference type="NCBI Taxonomy" id="2840858"/>
    <lineage>
        <taxon>Bacteria</taxon>
        <taxon>Bacillati</taxon>
        <taxon>Bacillota</taxon>
        <taxon>Clostridia</taxon>
        <taxon>Lachnospirales</taxon>
        <taxon>Lachnospiraceae</taxon>
        <taxon>Lachnospiraceae incertae sedis</taxon>
        <taxon>Candidatus Limivivens</taxon>
    </lineage>
</organism>
<dbReference type="InterPro" id="IPR049427">
    <property type="entry name" value="Acyl-ACP_TE_C"/>
</dbReference>
<evidence type="ECO:0000313" key="10">
    <source>
        <dbReference type="EMBL" id="HIS30172.1"/>
    </source>
</evidence>
<dbReference type="InterPro" id="IPR002864">
    <property type="entry name" value="Acyl-ACP_thioesterase_NHD"/>
</dbReference>
<name>A0A9D1EQG5_9FIRM</name>